<evidence type="ECO:0000313" key="1">
    <source>
        <dbReference type="EMBL" id="JAH35689.1"/>
    </source>
</evidence>
<accession>A0A0E9S2M9</accession>
<reference evidence="1" key="2">
    <citation type="journal article" date="2015" name="Fish Shellfish Immunol.">
        <title>Early steps in the European eel (Anguilla anguilla)-Vibrio vulnificus interaction in the gills: Role of the RtxA13 toxin.</title>
        <authorList>
            <person name="Callol A."/>
            <person name="Pajuelo D."/>
            <person name="Ebbesson L."/>
            <person name="Teles M."/>
            <person name="MacKenzie S."/>
            <person name="Amaro C."/>
        </authorList>
    </citation>
    <scope>NUCLEOTIDE SEQUENCE</scope>
</reference>
<proteinExistence type="predicted"/>
<organism evidence="1">
    <name type="scientific">Anguilla anguilla</name>
    <name type="common">European freshwater eel</name>
    <name type="synonym">Muraena anguilla</name>
    <dbReference type="NCBI Taxonomy" id="7936"/>
    <lineage>
        <taxon>Eukaryota</taxon>
        <taxon>Metazoa</taxon>
        <taxon>Chordata</taxon>
        <taxon>Craniata</taxon>
        <taxon>Vertebrata</taxon>
        <taxon>Euteleostomi</taxon>
        <taxon>Actinopterygii</taxon>
        <taxon>Neopterygii</taxon>
        <taxon>Teleostei</taxon>
        <taxon>Anguilliformes</taxon>
        <taxon>Anguillidae</taxon>
        <taxon>Anguilla</taxon>
    </lineage>
</organism>
<protein>
    <submittedName>
        <fullName evidence="1">Uncharacterized protein</fullName>
    </submittedName>
</protein>
<reference evidence="1" key="1">
    <citation type="submission" date="2014-11" db="EMBL/GenBank/DDBJ databases">
        <authorList>
            <person name="Amaro Gonzalez C."/>
        </authorList>
    </citation>
    <scope>NUCLEOTIDE SEQUENCE</scope>
</reference>
<name>A0A0E9S2M9_ANGAN</name>
<sequence>MATVQCLEQSLK</sequence>
<dbReference type="EMBL" id="GBXM01072888">
    <property type="protein sequence ID" value="JAH35689.1"/>
    <property type="molecule type" value="Transcribed_RNA"/>
</dbReference>